<gene>
    <name evidence="3" type="ORF">ACFODU_15355</name>
</gene>
<protein>
    <submittedName>
        <fullName evidence="3">TadE/TadG family type IV pilus assembly protein</fullName>
    </submittedName>
</protein>
<keyword evidence="1" id="KW-0812">Transmembrane</keyword>
<sequence length="138" mass="14586">MLRALLRNDTAATLTEFALLAPVFFVFLFGTIEGSRLLWMQQTLETVAYSTARCASVSATCGAVQGAKQFAVARAAGYGVTITAADVTVQNNVTCRGFPASNRTSITIPMNSVMASLVPVFPESITAESCYPVLTPPA</sequence>
<evidence type="ECO:0000256" key="1">
    <source>
        <dbReference type="SAM" id="Phobius"/>
    </source>
</evidence>
<organism evidence="3 4">
    <name type="scientific">Alteraurantiacibacter palmitatis</name>
    <dbReference type="NCBI Taxonomy" id="2054628"/>
    <lineage>
        <taxon>Bacteria</taxon>
        <taxon>Pseudomonadati</taxon>
        <taxon>Pseudomonadota</taxon>
        <taxon>Alphaproteobacteria</taxon>
        <taxon>Sphingomonadales</taxon>
        <taxon>Erythrobacteraceae</taxon>
        <taxon>Alteraurantiacibacter</taxon>
    </lineage>
</organism>
<dbReference type="Proteomes" id="UP001595456">
    <property type="component" value="Unassembled WGS sequence"/>
</dbReference>
<dbReference type="EMBL" id="JBHRST010000022">
    <property type="protein sequence ID" value="MFC3099173.1"/>
    <property type="molecule type" value="Genomic_DNA"/>
</dbReference>
<keyword evidence="1" id="KW-1133">Transmembrane helix</keyword>
<evidence type="ECO:0000259" key="2">
    <source>
        <dbReference type="Pfam" id="PF07811"/>
    </source>
</evidence>
<keyword evidence="4" id="KW-1185">Reference proteome</keyword>
<accession>A0ABV7E913</accession>
<feature type="domain" description="TadE-like" evidence="2">
    <location>
        <begin position="12"/>
        <end position="53"/>
    </location>
</feature>
<proteinExistence type="predicted"/>
<reference evidence="4" key="1">
    <citation type="journal article" date="2019" name="Int. J. Syst. Evol. Microbiol.">
        <title>The Global Catalogue of Microorganisms (GCM) 10K type strain sequencing project: providing services to taxonomists for standard genome sequencing and annotation.</title>
        <authorList>
            <consortium name="The Broad Institute Genomics Platform"/>
            <consortium name="The Broad Institute Genome Sequencing Center for Infectious Disease"/>
            <person name="Wu L."/>
            <person name="Ma J."/>
        </authorList>
    </citation>
    <scope>NUCLEOTIDE SEQUENCE [LARGE SCALE GENOMIC DNA]</scope>
    <source>
        <strain evidence="4">KCTC 52607</strain>
    </source>
</reference>
<dbReference type="InterPro" id="IPR012495">
    <property type="entry name" value="TadE-like_dom"/>
</dbReference>
<feature type="transmembrane region" description="Helical" evidence="1">
    <location>
        <begin position="12"/>
        <end position="32"/>
    </location>
</feature>
<name>A0ABV7E913_9SPHN</name>
<evidence type="ECO:0000313" key="3">
    <source>
        <dbReference type="EMBL" id="MFC3099173.1"/>
    </source>
</evidence>
<keyword evidence="1" id="KW-0472">Membrane</keyword>
<comment type="caution">
    <text evidence="3">The sequence shown here is derived from an EMBL/GenBank/DDBJ whole genome shotgun (WGS) entry which is preliminary data.</text>
</comment>
<dbReference type="RefSeq" id="WP_336924356.1">
    <property type="nucleotide sequence ID" value="NZ_JBANRO010000001.1"/>
</dbReference>
<dbReference type="Pfam" id="PF07811">
    <property type="entry name" value="TadE"/>
    <property type="match status" value="1"/>
</dbReference>
<evidence type="ECO:0000313" key="4">
    <source>
        <dbReference type="Proteomes" id="UP001595456"/>
    </source>
</evidence>